<reference evidence="1 2" key="1">
    <citation type="submission" date="2018-04" db="EMBL/GenBank/DDBJ databases">
        <authorList>
            <person name="Vogel A."/>
        </authorList>
    </citation>
    <scope>NUCLEOTIDE SEQUENCE [LARGE SCALE GENOMIC DNA]</scope>
</reference>
<evidence type="ECO:0000313" key="2">
    <source>
        <dbReference type="Proteomes" id="UP000595140"/>
    </source>
</evidence>
<evidence type="ECO:0000313" key="1">
    <source>
        <dbReference type="EMBL" id="VFR01515.1"/>
    </source>
</evidence>
<dbReference type="Proteomes" id="UP000595140">
    <property type="component" value="Unassembled WGS sequence"/>
</dbReference>
<dbReference type="AlphaFoldDB" id="A0A484NNT7"/>
<gene>
    <name evidence="1" type="ORF">CCAM_LOCUS43290</name>
</gene>
<proteinExistence type="predicted"/>
<protein>
    <submittedName>
        <fullName evidence="1">Uncharacterized protein</fullName>
    </submittedName>
</protein>
<sequence>MEVVQQVENSAGNAKEQIVKKENGEQYIVKEGKGNEEGNVLDEHILHEDAEDSATVRFEIFTYAVNFACIRLFIQVTFFSGKIKACLHWVAVIMET</sequence>
<name>A0A484NNT7_9ASTE</name>
<accession>A0A484NNT7</accession>
<organism evidence="1 2">
    <name type="scientific">Cuscuta campestris</name>
    <dbReference type="NCBI Taxonomy" id="132261"/>
    <lineage>
        <taxon>Eukaryota</taxon>
        <taxon>Viridiplantae</taxon>
        <taxon>Streptophyta</taxon>
        <taxon>Embryophyta</taxon>
        <taxon>Tracheophyta</taxon>
        <taxon>Spermatophyta</taxon>
        <taxon>Magnoliopsida</taxon>
        <taxon>eudicotyledons</taxon>
        <taxon>Gunneridae</taxon>
        <taxon>Pentapetalae</taxon>
        <taxon>asterids</taxon>
        <taxon>lamiids</taxon>
        <taxon>Solanales</taxon>
        <taxon>Convolvulaceae</taxon>
        <taxon>Cuscuteae</taxon>
        <taxon>Cuscuta</taxon>
        <taxon>Cuscuta subgen. Grammica</taxon>
        <taxon>Cuscuta sect. Cleistogrammica</taxon>
    </lineage>
</organism>
<keyword evidence="2" id="KW-1185">Reference proteome</keyword>
<dbReference type="EMBL" id="OOIL02006765">
    <property type="protein sequence ID" value="VFR01515.1"/>
    <property type="molecule type" value="Genomic_DNA"/>
</dbReference>